<feature type="chain" id="PRO_5028922574" description="Porin" evidence="1">
    <location>
        <begin position="18"/>
        <end position="420"/>
    </location>
</feature>
<evidence type="ECO:0000313" key="3">
    <source>
        <dbReference type="Proteomes" id="UP000219285"/>
    </source>
</evidence>
<evidence type="ECO:0000313" key="2">
    <source>
        <dbReference type="EMBL" id="QJR82021.1"/>
    </source>
</evidence>
<evidence type="ECO:0008006" key="4">
    <source>
        <dbReference type="Google" id="ProtNLM"/>
    </source>
</evidence>
<name>A0A6M4MFS0_9ALTE</name>
<dbReference type="RefSeq" id="WP_075610213.1">
    <property type="nucleotide sequence ID" value="NZ_CP052766.1"/>
</dbReference>
<feature type="signal peptide" evidence="1">
    <location>
        <begin position="1"/>
        <end position="17"/>
    </location>
</feature>
<accession>A0A6M4MFS0</accession>
<protein>
    <recommendedName>
        <fullName evidence="4">Porin</fullName>
    </recommendedName>
</protein>
<dbReference type="SUPFAM" id="SSF56935">
    <property type="entry name" value="Porins"/>
    <property type="match status" value="1"/>
</dbReference>
<dbReference type="AlphaFoldDB" id="A0A6M4MFS0"/>
<reference evidence="2 3" key="2">
    <citation type="submission" date="2020-04" db="EMBL/GenBank/DDBJ databases">
        <title>Complete genome sequence of Alteromonas pelagimontana 5.12T.</title>
        <authorList>
            <person name="Sinha R.K."/>
            <person name="Krishnan K.P."/>
            <person name="Kurian J.P."/>
        </authorList>
    </citation>
    <scope>NUCLEOTIDE SEQUENCE [LARGE SCALE GENOMIC DNA]</scope>
    <source>
        <strain evidence="2 3">5.12</strain>
    </source>
</reference>
<dbReference type="OrthoDB" id="197869at2"/>
<gene>
    <name evidence="2" type="ORF">CA267_015295</name>
</gene>
<evidence type="ECO:0000256" key="1">
    <source>
        <dbReference type="SAM" id="SignalP"/>
    </source>
</evidence>
<proteinExistence type="predicted"/>
<sequence>MAKCFVLLFLLTAGAAASPQFEVSGYGTLGVVKTDSGVFGYRADYSKTGGVFADELDFGESSNLGVQLDILATDKLDFVVQGIYRDQENFTLDSALNLAFVRYTPEPNWSFRAGRTAFDLFLVTEYRDINFAYPWAHVPNEIYGIFPHRFLDGVDVSYRRPLTDEITVSAKFFYGSTESVLTAYSSKNVEPLKFDDVFGVAIDFSAMSWDIAFNSTQVKFDSTIVQPLIEGMELLEQLPGSEFIWPNALQLAHYLDLDNRKGKYTSISGQYRFDKVTVMSEMAKVSSDSLTIRNVYSGYVSAIYHVSNHNFFATLAFADTKPFNLEKQNIDTVALAQIPGADMLYEGAEFLLNYYNHNQKTLSVGWRWDFVENMSLKMQWDHTRISKDGSTFWQPADPSNYCSCNSGHVNTLFTNVSFLF</sequence>
<dbReference type="KEGG" id="apel:CA267_015295"/>
<dbReference type="Proteomes" id="UP000219285">
    <property type="component" value="Chromosome"/>
</dbReference>
<dbReference type="EMBL" id="CP052766">
    <property type="protein sequence ID" value="QJR82021.1"/>
    <property type="molecule type" value="Genomic_DNA"/>
</dbReference>
<organism evidence="2 3">
    <name type="scientific">Alteromonas pelagimontana</name>
    <dbReference type="NCBI Taxonomy" id="1858656"/>
    <lineage>
        <taxon>Bacteria</taxon>
        <taxon>Pseudomonadati</taxon>
        <taxon>Pseudomonadota</taxon>
        <taxon>Gammaproteobacteria</taxon>
        <taxon>Alteromonadales</taxon>
        <taxon>Alteromonadaceae</taxon>
        <taxon>Alteromonas/Salinimonas group</taxon>
        <taxon>Alteromonas</taxon>
    </lineage>
</organism>
<reference evidence="3" key="1">
    <citation type="submission" date="2014-12" db="EMBL/GenBank/DDBJ databases">
        <title>Complete genome sequence of a multi-drug resistant Klebsiella pneumoniae.</title>
        <authorList>
            <person name="Hua X."/>
            <person name="Chen Q."/>
            <person name="Li X."/>
            <person name="Feng Y."/>
            <person name="Ruan Z."/>
            <person name="Yu Y."/>
        </authorList>
    </citation>
    <scope>NUCLEOTIDE SEQUENCE [LARGE SCALE GENOMIC DNA]</scope>
    <source>
        <strain evidence="3">5.12</strain>
    </source>
</reference>
<keyword evidence="1" id="KW-0732">Signal</keyword>
<keyword evidence="3" id="KW-1185">Reference proteome</keyword>